<comment type="caution">
    <text evidence="1">The sequence shown here is derived from an EMBL/GenBank/DDBJ whole genome shotgun (WGS) entry which is preliminary data.</text>
</comment>
<dbReference type="EMBL" id="JANVFT010000014">
    <property type="protein sequence ID" value="KAJ4498609.1"/>
    <property type="molecule type" value="Genomic_DNA"/>
</dbReference>
<dbReference type="Proteomes" id="UP001150217">
    <property type="component" value="Unassembled WGS sequence"/>
</dbReference>
<keyword evidence="2" id="KW-1185">Reference proteome</keyword>
<sequence>MSTRLLGGIATSPCLVVARGQELRCSEEATICAPPFDWTIHHQHHAVGFTKSLKFQCMSSVVTIVYNFLIRTRPADEVDSTIKECCNFFSWCSTCVNDTGIALEIAGVNKTGREIKEMRPGLVDMPNLALTTTCCHKWVWYMKDLYEARETVFVKAEIKFEQKHTNTKARNHTELIKVEIQPAPNAKGSLATTGLSTARHTEVTAAAYSSALRVLIIQILLVEVESKNFTKFLSIFIQILLRVFSALPELPNGDDFYSPNSYIDTVLNIWTSISVGKTGWTDSLSTRFLFFSCIMRKRMGSMVKSIIISVLDSSESRKTRSYCDTRDAEWQKEIAGLEGEEDVHGSTQVQKESSGLAKKLKVVSGLVQTMLLSMESMALELVLDSAEMWVEMVNSG</sequence>
<organism evidence="1 2">
    <name type="scientific">Lentinula lateritia</name>
    <dbReference type="NCBI Taxonomy" id="40482"/>
    <lineage>
        <taxon>Eukaryota</taxon>
        <taxon>Fungi</taxon>
        <taxon>Dikarya</taxon>
        <taxon>Basidiomycota</taxon>
        <taxon>Agaricomycotina</taxon>
        <taxon>Agaricomycetes</taxon>
        <taxon>Agaricomycetidae</taxon>
        <taxon>Agaricales</taxon>
        <taxon>Marasmiineae</taxon>
        <taxon>Omphalotaceae</taxon>
        <taxon>Lentinula</taxon>
    </lineage>
</organism>
<proteinExistence type="predicted"/>
<name>A0ABQ8VQG0_9AGAR</name>
<accession>A0ABQ8VQG0</accession>
<protein>
    <submittedName>
        <fullName evidence="1">Uncharacterized protein</fullName>
    </submittedName>
</protein>
<evidence type="ECO:0000313" key="1">
    <source>
        <dbReference type="EMBL" id="KAJ4498609.1"/>
    </source>
</evidence>
<evidence type="ECO:0000313" key="2">
    <source>
        <dbReference type="Proteomes" id="UP001150217"/>
    </source>
</evidence>
<reference evidence="1" key="1">
    <citation type="submission" date="2022-08" db="EMBL/GenBank/DDBJ databases">
        <title>A Global Phylogenomic Analysis of the Shiitake Genus Lentinula.</title>
        <authorList>
            <consortium name="DOE Joint Genome Institute"/>
            <person name="Sierra-Patev S."/>
            <person name="Min B."/>
            <person name="Naranjo-Ortiz M."/>
            <person name="Looney B."/>
            <person name="Konkel Z."/>
            <person name="Slot J.C."/>
            <person name="Sakamoto Y."/>
            <person name="Steenwyk J.L."/>
            <person name="Rokas A."/>
            <person name="Carro J."/>
            <person name="Camarero S."/>
            <person name="Ferreira P."/>
            <person name="Molpeceres G."/>
            <person name="Ruiz-Duenas F.J."/>
            <person name="Serrano A."/>
            <person name="Henrissat B."/>
            <person name="Drula E."/>
            <person name="Hughes K.W."/>
            <person name="Mata J.L."/>
            <person name="Ishikawa N.K."/>
            <person name="Vargas-Isla R."/>
            <person name="Ushijima S."/>
            <person name="Smith C.A."/>
            <person name="Ahrendt S."/>
            <person name="Andreopoulos W."/>
            <person name="He G."/>
            <person name="Labutti K."/>
            <person name="Lipzen A."/>
            <person name="Ng V."/>
            <person name="Riley R."/>
            <person name="Sandor L."/>
            <person name="Barry K."/>
            <person name="Martinez A.T."/>
            <person name="Xiao Y."/>
            <person name="Gibbons J.G."/>
            <person name="Terashima K."/>
            <person name="Grigoriev I.V."/>
            <person name="Hibbett D.S."/>
        </authorList>
    </citation>
    <scope>NUCLEOTIDE SEQUENCE</scope>
    <source>
        <strain evidence="1">RHP3577 ss4</strain>
    </source>
</reference>
<gene>
    <name evidence="1" type="ORF">C8R41DRAFT_864505</name>
</gene>